<organism evidence="10 11">
    <name type="scientific">Cairina moschata</name>
    <name type="common">Muscovy duck</name>
    <dbReference type="NCBI Taxonomy" id="8855"/>
    <lineage>
        <taxon>Eukaryota</taxon>
        <taxon>Metazoa</taxon>
        <taxon>Chordata</taxon>
        <taxon>Craniata</taxon>
        <taxon>Vertebrata</taxon>
        <taxon>Euteleostomi</taxon>
        <taxon>Archelosauria</taxon>
        <taxon>Archosauria</taxon>
        <taxon>Dinosauria</taxon>
        <taxon>Saurischia</taxon>
        <taxon>Theropoda</taxon>
        <taxon>Coelurosauria</taxon>
        <taxon>Aves</taxon>
        <taxon>Neognathae</taxon>
        <taxon>Galloanserae</taxon>
        <taxon>Anseriformes</taxon>
        <taxon>Anatidae</taxon>
        <taxon>Anatinae</taxon>
        <taxon>Cairina</taxon>
    </lineage>
</organism>
<dbReference type="Proteomes" id="UP000694556">
    <property type="component" value="Chromosome 1"/>
</dbReference>
<dbReference type="InterPro" id="IPR013320">
    <property type="entry name" value="ConA-like_dom_sf"/>
</dbReference>
<dbReference type="AlphaFoldDB" id="A0A8C3CFY6"/>
<dbReference type="InterPro" id="IPR001759">
    <property type="entry name" value="PTX_dom"/>
</dbReference>
<dbReference type="PANTHER" id="PTHR19277">
    <property type="entry name" value="PENTRAXIN"/>
    <property type="match status" value="1"/>
</dbReference>
<name>A0A8C3CFY6_CAIMO</name>
<keyword evidence="3" id="KW-0106">Calcium</keyword>
<comment type="cofactor">
    <cofactor evidence="1">
        <name>Ca(2+)</name>
        <dbReference type="ChEBI" id="CHEBI:29108"/>
    </cofactor>
</comment>
<evidence type="ECO:0000256" key="6">
    <source>
        <dbReference type="PROSITE-ProRule" id="PRU01172"/>
    </source>
</evidence>
<evidence type="ECO:0000259" key="9">
    <source>
        <dbReference type="PROSITE" id="PS51828"/>
    </source>
</evidence>
<accession>A0A8C3CFY6</accession>
<dbReference type="SMART" id="SM00159">
    <property type="entry name" value="PTX"/>
    <property type="match status" value="1"/>
</dbReference>
<dbReference type="InterPro" id="IPR051360">
    <property type="entry name" value="Neuronal_Pentraxin_Related"/>
</dbReference>
<evidence type="ECO:0000256" key="8">
    <source>
        <dbReference type="SAM" id="MobiDB-lite"/>
    </source>
</evidence>
<protein>
    <submittedName>
        <fullName evidence="10">Neuronal pentraxin receptor</fullName>
    </submittedName>
</protein>
<feature type="domain" description="Pentraxin (PTX)" evidence="9">
    <location>
        <begin position="275"/>
        <end position="476"/>
    </location>
</feature>
<keyword evidence="2" id="KW-0479">Metal-binding</keyword>
<dbReference type="Gene3D" id="2.60.120.200">
    <property type="match status" value="1"/>
</dbReference>
<evidence type="ECO:0000256" key="3">
    <source>
        <dbReference type="ARBA" id="ARBA00022837"/>
    </source>
</evidence>
<reference evidence="10" key="2">
    <citation type="submission" date="2025-08" db="UniProtKB">
        <authorList>
            <consortium name="Ensembl"/>
        </authorList>
    </citation>
    <scope>IDENTIFICATION</scope>
</reference>
<keyword evidence="7" id="KW-0175">Coiled coil</keyword>
<evidence type="ECO:0000256" key="4">
    <source>
        <dbReference type="ARBA" id="ARBA00023157"/>
    </source>
</evidence>
<sequence>MAVLPASLLWGPEAGCPLPGAFPSWKGFFSPQEHPEESQQQELPCARCLGLAPALCPPSPLVLLLRFGFLSKTCGGLAPPVPAGGFSRARSFAGSWQHLLASSLSVFPPGPAPLALTPTPPSALPLPAAFPLPFPSAAAASSTAKPGFPPARAARRGGGVTVSPRDGSQPPTPFLRGTAYRRPGGWGRASRWQELPARANGSVPTAPALARDALHTKMEQLEEQLLSKILTLQKERQAANSDRSQQQHDIEKELNSLQSRVAELEHGSPGYSPPDAFKVTIPVQNNYMYARMKKSLPELYAFTICMWLKSKALAGLGTPFSYSVPSQANEIVLLEWGTNPLELLINDKVAQLPLSLKDKAWHHICVAWTTRDGKWSAYQDGEQRGAGENLASWHAIKPQGVIILGQEQDTLGGRFDATQAFVGELAQFGVWDHMLAPAEILALANCTSRLQGNVIQWDDQAVEVFGGASKGAFTACEEGRKA</sequence>
<keyword evidence="11" id="KW-1185">Reference proteome</keyword>
<comment type="caution">
    <text evidence="6">Lacks conserved residue(s) required for the propagation of feature annotation.</text>
</comment>
<feature type="coiled-coil region" evidence="7">
    <location>
        <begin position="218"/>
        <end position="267"/>
    </location>
</feature>
<feature type="region of interest" description="Disordered" evidence="8">
    <location>
        <begin position="141"/>
        <end position="187"/>
    </location>
</feature>
<dbReference type="PRINTS" id="PR00895">
    <property type="entry name" value="PENTAXIN"/>
</dbReference>
<dbReference type="Ensembl" id="ENSCMMT00000022683.1">
    <property type="protein sequence ID" value="ENSCMMP00000020687.1"/>
    <property type="gene ID" value="ENSCMMG00000013026.1"/>
</dbReference>
<dbReference type="PROSITE" id="PS51828">
    <property type="entry name" value="PTX_2"/>
    <property type="match status" value="1"/>
</dbReference>
<evidence type="ECO:0000256" key="5">
    <source>
        <dbReference type="ARBA" id="ARBA00023180"/>
    </source>
</evidence>
<reference evidence="10" key="3">
    <citation type="submission" date="2025-09" db="UniProtKB">
        <authorList>
            <consortium name="Ensembl"/>
        </authorList>
    </citation>
    <scope>IDENTIFICATION</scope>
</reference>
<keyword evidence="4" id="KW-1015">Disulfide bond</keyword>
<dbReference type="PANTHER" id="PTHR19277:SF94">
    <property type="entry name" value="NEURONAL PENTRAXIN RECEPTOR"/>
    <property type="match status" value="1"/>
</dbReference>
<evidence type="ECO:0000256" key="7">
    <source>
        <dbReference type="SAM" id="Coils"/>
    </source>
</evidence>
<evidence type="ECO:0000256" key="1">
    <source>
        <dbReference type="ARBA" id="ARBA00001913"/>
    </source>
</evidence>
<dbReference type="FunFam" id="2.60.120.200:FF:000012">
    <property type="entry name" value="neuronal pentraxin receptor"/>
    <property type="match status" value="1"/>
</dbReference>
<dbReference type="Pfam" id="PF00354">
    <property type="entry name" value="Pentaxin"/>
    <property type="match status" value="1"/>
</dbReference>
<proteinExistence type="predicted"/>
<evidence type="ECO:0000256" key="2">
    <source>
        <dbReference type="ARBA" id="ARBA00022723"/>
    </source>
</evidence>
<evidence type="ECO:0000313" key="11">
    <source>
        <dbReference type="Proteomes" id="UP000694556"/>
    </source>
</evidence>
<evidence type="ECO:0000313" key="10">
    <source>
        <dbReference type="Ensembl" id="ENSCMMP00000020687.1"/>
    </source>
</evidence>
<dbReference type="GO" id="GO:0046872">
    <property type="term" value="F:metal ion binding"/>
    <property type="evidence" value="ECO:0007669"/>
    <property type="project" value="UniProtKB-KW"/>
</dbReference>
<reference evidence="10" key="1">
    <citation type="submission" date="2018-09" db="EMBL/GenBank/DDBJ databases">
        <title>Common duck and Muscovy duck high density SNP chip.</title>
        <authorList>
            <person name="Vignal A."/>
            <person name="Thebault N."/>
            <person name="Warren W.C."/>
        </authorList>
    </citation>
    <scope>NUCLEOTIDE SEQUENCE [LARGE SCALE GENOMIC DNA]</scope>
</reference>
<dbReference type="SUPFAM" id="SSF49899">
    <property type="entry name" value="Concanavalin A-like lectins/glucanases"/>
    <property type="match status" value="1"/>
</dbReference>
<keyword evidence="5" id="KW-0325">Glycoprotein</keyword>
<dbReference type="CDD" id="cd00152">
    <property type="entry name" value="PTX"/>
    <property type="match status" value="1"/>
</dbReference>